<evidence type="ECO:0000313" key="3">
    <source>
        <dbReference type="RefSeq" id="XP_019701785.1"/>
    </source>
</evidence>
<name>A0A6J0PCV4_ELAGV</name>
<feature type="compositionally biased region" description="Polar residues" evidence="1">
    <location>
        <begin position="152"/>
        <end position="183"/>
    </location>
</feature>
<dbReference type="Proteomes" id="UP000504607">
    <property type="component" value="Unplaced"/>
</dbReference>
<keyword evidence="2" id="KW-1185">Reference proteome</keyword>
<accession>A0A6J0PCV4</accession>
<evidence type="ECO:0000313" key="2">
    <source>
        <dbReference type="Proteomes" id="UP000504607"/>
    </source>
</evidence>
<dbReference type="AlphaFoldDB" id="A0A6J0PCV4"/>
<dbReference type="OrthoDB" id="10494060at2759"/>
<reference evidence="3" key="1">
    <citation type="submission" date="2025-08" db="UniProtKB">
        <authorList>
            <consortium name="RefSeq"/>
        </authorList>
    </citation>
    <scope>IDENTIFICATION</scope>
</reference>
<gene>
    <name evidence="3" type="primary">LOC109504895</name>
</gene>
<organism evidence="2 3">
    <name type="scientific">Elaeis guineensis var. tenera</name>
    <name type="common">Oil palm</name>
    <dbReference type="NCBI Taxonomy" id="51953"/>
    <lineage>
        <taxon>Eukaryota</taxon>
        <taxon>Viridiplantae</taxon>
        <taxon>Streptophyta</taxon>
        <taxon>Embryophyta</taxon>
        <taxon>Tracheophyta</taxon>
        <taxon>Spermatophyta</taxon>
        <taxon>Magnoliopsida</taxon>
        <taxon>Liliopsida</taxon>
        <taxon>Arecaceae</taxon>
        <taxon>Arecoideae</taxon>
        <taxon>Cocoseae</taxon>
        <taxon>Elaeidinae</taxon>
        <taxon>Elaeis</taxon>
    </lineage>
</organism>
<evidence type="ECO:0000256" key="1">
    <source>
        <dbReference type="SAM" id="MobiDB-lite"/>
    </source>
</evidence>
<dbReference type="RefSeq" id="XP_019701785.1">
    <property type="nucleotide sequence ID" value="XM_019846226.2"/>
</dbReference>
<dbReference type="InParanoid" id="A0A6J0PCV4"/>
<sequence length="247" mass="27860">MESTSEMKFKSDSEQNRALDSNAILLLHPTSDRSNKRSDPVVLERELAHELAASKQATNVPSETTISSEEALERELEFRKRRKIAMLQASIDSGSLFTPSQVLPLKPSLPGIKRKAVSENLPEQETYGSEDQRFRASPNGSPIQERTKHQNNHGQSSTAQRTPSQVPSAPQFPQQIPSRTPLSSRIVTTGRKINFEFLEKEGFVIEQKIKRLSWEFLCSLDILTYPNLVWEFFGSAEFGDKTLESKV</sequence>
<protein>
    <submittedName>
        <fullName evidence="3">Uncharacterized protein LOC109504895</fullName>
    </submittedName>
</protein>
<proteinExistence type="predicted"/>
<feature type="compositionally biased region" description="Basic and acidic residues" evidence="1">
    <location>
        <begin position="30"/>
        <end position="40"/>
    </location>
</feature>
<feature type="region of interest" description="Disordered" evidence="1">
    <location>
        <begin position="118"/>
        <end position="183"/>
    </location>
</feature>
<feature type="region of interest" description="Disordered" evidence="1">
    <location>
        <begin position="20"/>
        <end position="40"/>
    </location>
</feature>